<dbReference type="EMBL" id="JASJOS010000025">
    <property type="protein sequence ID" value="MDJ1485961.1"/>
    <property type="molecule type" value="Genomic_DNA"/>
</dbReference>
<dbReference type="GO" id="GO:0005385">
    <property type="term" value="F:zinc ion transmembrane transporter activity"/>
    <property type="evidence" value="ECO:0007669"/>
    <property type="project" value="TreeGrafter"/>
</dbReference>
<evidence type="ECO:0000313" key="12">
    <source>
        <dbReference type="EMBL" id="MDJ1485961.1"/>
    </source>
</evidence>
<evidence type="ECO:0000256" key="5">
    <source>
        <dbReference type="ARBA" id="ARBA00022906"/>
    </source>
</evidence>
<accession>A0AAE3QVW5</accession>
<reference evidence="12" key="1">
    <citation type="submission" date="2023-05" db="EMBL/GenBank/DDBJ databases">
        <authorList>
            <person name="Zhang X."/>
        </authorList>
    </citation>
    <scope>NUCLEOTIDE SEQUENCE</scope>
    <source>
        <strain evidence="12">YF14B1</strain>
    </source>
</reference>
<feature type="transmembrane region" description="Helical" evidence="9">
    <location>
        <begin position="157"/>
        <end position="178"/>
    </location>
</feature>
<feature type="transmembrane region" description="Helical" evidence="9">
    <location>
        <begin position="91"/>
        <end position="110"/>
    </location>
</feature>
<proteinExistence type="inferred from homology"/>
<organism evidence="12 13">
    <name type="scientific">Xanthocytophaga flava</name>
    <dbReference type="NCBI Taxonomy" id="3048013"/>
    <lineage>
        <taxon>Bacteria</taxon>
        <taxon>Pseudomonadati</taxon>
        <taxon>Bacteroidota</taxon>
        <taxon>Cytophagia</taxon>
        <taxon>Cytophagales</taxon>
        <taxon>Rhodocytophagaceae</taxon>
        <taxon>Xanthocytophaga</taxon>
    </lineage>
</organism>
<evidence type="ECO:0000259" key="10">
    <source>
        <dbReference type="Pfam" id="PF01545"/>
    </source>
</evidence>
<keyword evidence="8 9" id="KW-0472">Membrane</keyword>
<dbReference type="Pfam" id="PF16916">
    <property type="entry name" value="ZT_dimer"/>
    <property type="match status" value="1"/>
</dbReference>
<dbReference type="Proteomes" id="UP001241110">
    <property type="component" value="Unassembled WGS sequence"/>
</dbReference>
<keyword evidence="5" id="KW-0862">Zinc</keyword>
<dbReference type="NCBIfam" id="TIGR01297">
    <property type="entry name" value="CDF"/>
    <property type="match status" value="1"/>
</dbReference>
<gene>
    <name evidence="12" type="ORF">QNI16_36105</name>
</gene>
<dbReference type="PANTHER" id="PTHR11562">
    <property type="entry name" value="CATION EFFLUX PROTEIN/ ZINC TRANSPORTER"/>
    <property type="match status" value="1"/>
</dbReference>
<feature type="domain" description="Cation efflux protein cytoplasmic" evidence="11">
    <location>
        <begin position="219"/>
        <end position="293"/>
    </location>
</feature>
<keyword evidence="3" id="KW-0813">Transport</keyword>
<dbReference type="InterPro" id="IPR058533">
    <property type="entry name" value="Cation_efflux_TM"/>
</dbReference>
<dbReference type="SUPFAM" id="SSF161111">
    <property type="entry name" value="Cation efflux protein transmembrane domain-like"/>
    <property type="match status" value="1"/>
</dbReference>
<comment type="subcellular location">
    <subcellularLocation>
        <location evidence="1">Membrane</location>
        <topology evidence="1">Multi-pass membrane protein</topology>
    </subcellularLocation>
</comment>
<keyword evidence="7" id="KW-0406">Ion transport</keyword>
<dbReference type="PANTHER" id="PTHR11562:SF17">
    <property type="entry name" value="RE54080P-RELATED"/>
    <property type="match status" value="1"/>
</dbReference>
<dbReference type="InterPro" id="IPR027470">
    <property type="entry name" value="Cation_efflux_CTD"/>
</dbReference>
<feature type="transmembrane region" description="Helical" evidence="9">
    <location>
        <begin position="122"/>
        <end position="145"/>
    </location>
</feature>
<evidence type="ECO:0000256" key="4">
    <source>
        <dbReference type="ARBA" id="ARBA00022692"/>
    </source>
</evidence>
<evidence type="ECO:0000256" key="1">
    <source>
        <dbReference type="ARBA" id="ARBA00004141"/>
    </source>
</evidence>
<protein>
    <submittedName>
        <fullName evidence="12">Cation diffusion facilitator family transporter</fullName>
    </submittedName>
</protein>
<name>A0AAE3QVW5_9BACT</name>
<feature type="transmembrane region" description="Helical" evidence="9">
    <location>
        <begin position="50"/>
        <end position="71"/>
    </location>
</feature>
<dbReference type="AlphaFoldDB" id="A0AAE3QVW5"/>
<evidence type="ECO:0000256" key="6">
    <source>
        <dbReference type="ARBA" id="ARBA00022989"/>
    </source>
</evidence>
<keyword evidence="6 9" id="KW-1133">Transmembrane helix</keyword>
<dbReference type="InterPro" id="IPR002524">
    <property type="entry name" value="Cation_efflux"/>
</dbReference>
<evidence type="ECO:0000256" key="9">
    <source>
        <dbReference type="SAM" id="Phobius"/>
    </source>
</evidence>
<feature type="domain" description="Cation efflux protein transmembrane" evidence="10">
    <location>
        <begin position="25"/>
        <end position="215"/>
    </location>
</feature>
<evidence type="ECO:0000256" key="7">
    <source>
        <dbReference type="ARBA" id="ARBA00023065"/>
    </source>
</evidence>
<dbReference type="RefSeq" id="WP_313989206.1">
    <property type="nucleotide sequence ID" value="NZ_JASJOS010000025.1"/>
</dbReference>
<evidence type="ECO:0000313" key="13">
    <source>
        <dbReference type="Proteomes" id="UP001241110"/>
    </source>
</evidence>
<dbReference type="InterPro" id="IPR036837">
    <property type="entry name" value="Cation_efflux_CTD_sf"/>
</dbReference>
<dbReference type="InterPro" id="IPR027469">
    <property type="entry name" value="Cation_efflux_TMD_sf"/>
</dbReference>
<evidence type="ECO:0000256" key="3">
    <source>
        <dbReference type="ARBA" id="ARBA00022448"/>
    </source>
</evidence>
<dbReference type="Pfam" id="PF01545">
    <property type="entry name" value="Cation_efflux"/>
    <property type="match status" value="1"/>
</dbReference>
<feature type="transmembrane region" description="Helical" evidence="9">
    <location>
        <begin position="24"/>
        <end position="44"/>
    </location>
</feature>
<keyword evidence="5" id="KW-0864">Zinc transport</keyword>
<dbReference type="GO" id="GO:0005886">
    <property type="term" value="C:plasma membrane"/>
    <property type="evidence" value="ECO:0007669"/>
    <property type="project" value="TreeGrafter"/>
</dbReference>
<comment type="similarity">
    <text evidence="2">Belongs to the cation diffusion facilitator (CDF) transporter (TC 2.A.4) family. SLC30A subfamily.</text>
</comment>
<sequence length="303" mass="32992">MSNSAMSNLPQDQVSAGSRNKKKLLTVLIFSSIYMLAEVIGGLLTQSLALLADAAHMLTDVGGLALAFIAIRLGERKANARKTFGYYRAEILAAIANALVLLGISVYVLYEAYQRFKNPPQVQSQTMLVVAAIGLAVNLAGMLILRKGSNQSLNMKGAYFEVLSDMLTSIGVMVAGVIMLTTGWYYADPLISAAIGLLIFPRTWQLLKDATNVLLEGTPTDVNVADLKKNLEEIPGVVMIHDLHVWSLTSGMNAMSVHVVVQSGTAYNQMLKVLANRVVANFNVSHTTFQLEEKDYQENETHL</sequence>
<dbReference type="SUPFAM" id="SSF160240">
    <property type="entry name" value="Cation efflux protein cytoplasmic domain-like"/>
    <property type="match status" value="1"/>
</dbReference>
<comment type="caution">
    <text evidence="12">The sequence shown here is derived from an EMBL/GenBank/DDBJ whole genome shotgun (WGS) entry which is preliminary data.</text>
</comment>
<evidence type="ECO:0000256" key="2">
    <source>
        <dbReference type="ARBA" id="ARBA00008873"/>
    </source>
</evidence>
<dbReference type="InterPro" id="IPR050681">
    <property type="entry name" value="CDF/SLC30A"/>
</dbReference>
<evidence type="ECO:0000256" key="8">
    <source>
        <dbReference type="ARBA" id="ARBA00023136"/>
    </source>
</evidence>
<evidence type="ECO:0000259" key="11">
    <source>
        <dbReference type="Pfam" id="PF16916"/>
    </source>
</evidence>
<keyword evidence="4 9" id="KW-0812">Transmembrane</keyword>
<dbReference type="Gene3D" id="1.20.1510.10">
    <property type="entry name" value="Cation efflux protein transmembrane domain"/>
    <property type="match status" value="1"/>
</dbReference>